<dbReference type="EMBL" id="JARBJD010000013">
    <property type="protein sequence ID" value="KAK2961990.1"/>
    <property type="molecule type" value="Genomic_DNA"/>
</dbReference>
<comment type="caution">
    <text evidence="1">The sequence shown here is derived from an EMBL/GenBank/DDBJ whole genome shotgun (WGS) entry which is preliminary data.</text>
</comment>
<organism evidence="1 2">
    <name type="scientific">Blattamonas nauphoetae</name>
    <dbReference type="NCBI Taxonomy" id="2049346"/>
    <lineage>
        <taxon>Eukaryota</taxon>
        <taxon>Metamonada</taxon>
        <taxon>Preaxostyla</taxon>
        <taxon>Oxymonadida</taxon>
        <taxon>Blattamonas</taxon>
    </lineage>
</organism>
<name>A0ABQ9YDZ3_9EUKA</name>
<keyword evidence="2" id="KW-1185">Reference proteome</keyword>
<protein>
    <submittedName>
        <fullName evidence="1">Uncharacterized protein</fullName>
    </submittedName>
</protein>
<reference evidence="1 2" key="1">
    <citation type="journal article" date="2022" name="bioRxiv">
        <title>Genomics of Preaxostyla Flagellates Illuminates Evolutionary Transitions and the Path Towards Mitochondrial Loss.</title>
        <authorList>
            <person name="Novak L.V.F."/>
            <person name="Treitli S.C."/>
            <person name="Pyrih J."/>
            <person name="Halakuc P."/>
            <person name="Pipaliya S.V."/>
            <person name="Vacek V."/>
            <person name="Brzon O."/>
            <person name="Soukal P."/>
            <person name="Eme L."/>
            <person name="Dacks J.B."/>
            <person name="Karnkowska A."/>
            <person name="Elias M."/>
            <person name="Hampl V."/>
        </authorList>
    </citation>
    <scope>NUCLEOTIDE SEQUENCE [LARGE SCALE GENOMIC DNA]</scope>
    <source>
        <strain evidence="1">NAU3</strain>
        <tissue evidence="1">Gut</tissue>
    </source>
</reference>
<evidence type="ECO:0000313" key="1">
    <source>
        <dbReference type="EMBL" id="KAK2961990.1"/>
    </source>
</evidence>
<accession>A0ABQ9YDZ3</accession>
<proteinExistence type="predicted"/>
<evidence type="ECO:0000313" key="2">
    <source>
        <dbReference type="Proteomes" id="UP001281761"/>
    </source>
</evidence>
<gene>
    <name evidence="1" type="ORF">BLNAU_3046</name>
</gene>
<dbReference type="Proteomes" id="UP001281761">
    <property type="component" value="Unassembled WGS sequence"/>
</dbReference>
<sequence length="96" mass="10644">MISLDEDSPFLKWNPDESLTAASIAQIFMSLVSMVRDGYKLDEELVSKASKFLSSDMRTLAFTFDDFLKSLGRDSTDPAAALLCHSFPPISIGVRH</sequence>